<name>A0A402BYE7_RHOWR</name>
<organism evidence="2 3">
    <name type="scientific">Rhodococcus wratislaviensis</name>
    <name type="common">Tsukamurella wratislaviensis</name>
    <dbReference type="NCBI Taxonomy" id="44752"/>
    <lineage>
        <taxon>Bacteria</taxon>
        <taxon>Bacillati</taxon>
        <taxon>Actinomycetota</taxon>
        <taxon>Actinomycetes</taxon>
        <taxon>Mycobacteriales</taxon>
        <taxon>Nocardiaceae</taxon>
        <taxon>Rhodococcus</taxon>
    </lineage>
</organism>
<dbReference type="Proteomes" id="UP000287519">
    <property type="component" value="Unassembled WGS sequence"/>
</dbReference>
<accession>A0A402BYE7</accession>
<sequence length="309" mass="34156">MAFVISTDGGVADAARRHRIYSGEVFCLPPRDSIRAFADFAWELIIAAFGDHDPATAHDEIPVEEYVRILGPLKTGFTHHLHSKELLRDVLIDLGADPTRTYFDVPKLRAVPPASYLTAGLGYNYTPHRDTWYSSPQCQNNWWAPIVGVTSESCMAFHPDYWQQPADNTSADFDAYEWNRTSRRDAATYITSDPRPHPRLSGHGPGSEIRIVGEVGSILSFSGAQLHSTVPNTTGRARFSLDFRTVDLDDLITKAGPVNIDSVSTGTSVRDYRRADSYDQLPDEVIDLYDQGGSADGVLVFDPAVLKAP</sequence>
<keyword evidence="3" id="KW-1185">Reference proteome</keyword>
<dbReference type="OrthoDB" id="321649at2"/>
<dbReference type="SUPFAM" id="SSF51197">
    <property type="entry name" value="Clavaminate synthase-like"/>
    <property type="match status" value="1"/>
</dbReference>
<comment type="caution">
    <text evidence="2">The sequence shown here is derived from an EMBL/GenBank/DDBJ whole genome shotgun (WGS) entry which is preliminary data.</text>
</comment>
<evidence type="ECO:0000313" key="2">
    <source>
        <dbReference type="EMBL" id="GCE36408.1"/>
    </source>
</evidence>
<proteinExistence type="predicted"/>
<reference evidence="2 3" key="1">
    <citation type="submission" date="2018-11" db="EMBL/GenBank/DDBJ databases">
        <title>Microbial catabolism of amino acid.</title>
        <authorList>
            <person name="Hibi M."/>
            <person name="Ogawa J."/>
        </authorList>
    </citation>
    <scope>NUCLEOTIDE SEQUENCE [LARGE SCALE GENOMIC DNA]</scope>
    <source>
        <strain evidence="2 3">C31-06</strain>
    </source>
</reference>
<protein>
    <recommendedName>
        <fullName evidence="4">Phytanoyl-CoA dioxygenase family protein</fullName>
    </recommendedName>
</protein>
<evidence type="ECO:0000256" key="1">
    <source>
        <dbReference type="SAM" id="MobiDB-lite"/>
    </source>
</evidence>
<gene>
    <name evidence="2" type="ORF">Rhow_001774</name>
</gene>
<evidence type="ECO:0008006" key="4">
    <source>
        <dbReference type="Google" id="ProtNLM"/>
    </source>
</evidence>
<dbReference type="Gene3D" id="2.60.120.620">
    <property type="entry name" value="q2cbj1_9rhob like domain"/>
    <property type="match status" value="1"/>
</dbReference>
<evidence type="ECO:0000313" key="3">
    <source>
        <dbReference type="Proteomes" id="UP000287519"/>
    </source>
</evidence>
<dbReference type="RefSeq" id="WP_124389319.1">
    <property type="nucleotide sequence ID" value="NZ_BHYM01000002.1"/>
</dbReference>
<dbReference type="EMBL" id="BHYM01000002">
    <property type="protein sequence ID" value="GCE36408.1"/>
    <property type="molecule type" value="Genomic_DNA"/>
</dbReference>
<feature type="region of interest" description="Disordered" evidence="1">
    <location>
        <begin position="187"/>
        <end position="206"/>
    </location>
</feature>
<dbReference type="AlphaFoldDB" id="A0A402BYE7"/>